<comment type="similarity">
    <text evidence="1">Belongs to the EcnA/EcnB lipoprotein family.</text>
</comment>
<organism evidence="9 10">
    <name type="scientific">Acinetobacter johnsonii</name>
    <dbReference type="NCBI Taxonomy" id="40214"/>
    <lineage>
        <taxon>Bacteria</taxon>
        <taxon>Pseudomonadati</taxon>
        <taxon>Pseudomonadota</taxon>
        <taxon>Gammaproteobacteria</taxon>
        <taxon>Moraxellales</taxon>
        <taxon>Moraxellaceae</taxon>
        <taxon>Acinetobacter</taxon>
    </lineage>
</organism>
<evidence type="ECO:0000256" key="5">
    <source>
        <dbReference type="ARBA" id="ARBA00023139"/>
    </source>
</evidence>
<dbReference type="RefSeq" id="WP_126035781.1">
    <property type="nucleotide sequence ID" value="NZ_CP022298.1"/>
</dbReference>
<sequence>MKKIIASSLVMLFVLAGCNTVKGIGEDVSSAGNAVSNTAEKTQDEIRK</sequence>
<evidence type="ECO:0000313" key="10">
    <source>
        <dbReference type="Proteomes" id="UP000276980"/>
    </source>
</evidence>
<evidence type="ECO:0000256" key="2">
    <source>
        <dbReference type="ARBA" id="ARBA00022475"/>
    </source>
</evidence>
<dbReference type="InterPro" id="IPR012556">
    <property type="entry name" value="Entericidin"/>
</dbReference>
<protein>
    <submittedName>
        <fullName evidence="9">Entericidin</fullName>
    </submittedName>
</protein>
<feature type="region of interest" description="Disordered" evidence="7">
    <location>
        <begin position="27"/>
        <end position="48"/>
    </location>
</feature>
<keyword evidence="5" id="KW-0564">Palmitate</keyword>
<keyword evidence="2" id="KW-1003">Cell membrane</keyword>
<keyword evidence="4" id="KW-0472">Membrane</keyword>
<dbReference type="PROSITE" id="PS51257">
    <property type="entry name" value="PROKAR_LIPOPROTEIN"/>
    <property type="match status" value="1"/>
</dbReference>
<evidence type="ECO:0000256" key="3">
    <source>
        <dbReference type="ARBA" id="ARBA00022729"/>
    </source>
</evidence>
<reference evidence="9 10" key="1">
    <citation type="submission" date="2017-06" db="EMBL/GenBank/DDBJ databases">
        <title>Complete Genome Sequence of the Carbazole-Degrading Bacterium Acinetobacter johnsonii IC001.</title>
        <authorList>
            <person name="Vejarano F."/>
            <person name="Suzuki-Minakuchi C."/>
            <person name="Ohtsubo Y."/>
            <person name="Tsuda M."/>
            <person name="Okada K."/>
            <person name="Nojiri H."/>
        </authorList>
    </citation>
    <scope>NUCLEOTIDE SEQUENCE [LARGE SCALE GENOMIC DNA]</scope>
    <source>
        <strain evidence="9 10">IC001</strain>
    </source>
</reference>
<evidence type="ECO:0000256" key="1">
    <source>
        <dbReference type="ARBA" id="ARBA00010296"/>
    </source>
</evidence>
<evidence type="ECO:0000256" key="8">
    <source>
        <dbReference type="SAM" id="SignalP"/>
    </source>
</evidence>
<dbReference type="GO" id="GO:0016020">
    <property type="term" value="C:membrane"/>
    <property type="evidence" value="ECO:0007669"/>
    <property type="project" value="InterPro"/>
</dbReference>
<keyword evidence="6" id="KW-0449">Lipoprotein</keyword>
<dbReference type="GO" id="GO:0009636">
    <property type="term" value="P:response to toxic substance"/>
    <property type="evidence" value="ECO:0007669"/>
    <property type="project" value="InterPro"/>
</dbReference>
<evidence type="ECO:0000256" key="4">
    <source>
        <dbReference type="ARBA" id="ARBA00023136"/>
    </source>
</evidence>
<gene>
    <name evidence="9" type="ORF">CFH90_05055</name>
</gene>
<dbReference type="AlphaFoldDB" id="A0A3Q8XCP5"/>
<feature type="chain" id="PRO_5043512296" evidence="8">
    <location>
        <begin position="17"/>
        <end position="48"/>
    </location>
</feature>
<dbReference type="Proteomes" id="UP000276980">
    <property type="component" value="Chromosome"/>
</dbReference>
<keyword evidence="3 8" id="KW-0732">Signal</keyword>
<feature type="signal peptide" evidence="8">
    <location>
        <begin position="1"/>
        <end position="16"/>
    </location>
</feature>
<dbReference type="EMBL" id="CP022298">
    <property type="protein sequence ID" value="AZN63432.1"/>
    <property type="molecule type" value="Genomic_DNA"/>
</dbReference>
<evidence type="ECO:0000256" key="7">
    <source>
        <dbReference type="SAM" id="MobiDB-lite"/>
    </source>
</evidence>
<proteinExistence type="inferred from homology"/>
<evidence type="ECO:0000256" key="6">
    <source>
        <dbReference type="ARBA" id="ARBA00023288"/>
    </source>
</evidence>
<feature type="compositionally biased region" description="Polar residues" evidence="7">
    <location>
        <begin position="30"/>
        <end position="40"/>
    </location>
</feature>
<name>A0A3Q8XCP5_ACIJO</name>
<dbReference type="Pfam" id="PF08085">
    <property type="entry name" value="Entericidin"/>
    <property type="match status" value="1"/>
</dbReference>
<evidence type="ECO:0000313" key="9">
    <source>
        <dbReference type="EMBL" id="AZN63432.1"/>
    </source>
</evidence>
<accession>A0A3Q8XCP5</accession>